<organism evidence="4 5">
    <name type="scientific">Didymella pomorum</name>
    <dbReference type="NCBI Taxonomy" id="749634"/>
    <lineage>
        <taxon>Eukaryota</taxon>
        <taxon>Fungi</taxon>
        <taxon>Dikarya</taxon>
        <taxon>Ascomycota</taxon>
        <taxon>Pezizomycotina</taxon>
        <taxon>Dothideomycetes</taxon>
        <taxon>Pleosporomycetidae</taxon>
        <taxon>Pleosporales</taxon>
        <taxon>Pleosporineae</taxon>
        <taxon>Didymellaceae</taxon>
        <taxon>Didymella</taxon>
    </lineage>
</organism>
<dbReference type="PANTHER" id="PTHR16184:SF6">
    <property type="entry name" value="ELONGATOR COMPLEX PROTEIN 6"/>
    <property type="match status" value="1"/>
</dbReference>
<feature type="region of interest" description="Disordered" evidence="3">
    <location>
        <begin position="142"/>
        <end position="189"/>
    </location>
</feature>
<dbReference type="CDD" id="cd19495">
    <property type="entry name" value="Elp6"/>
    <property type="match status" value="1"/>
</dbReference>
<evidence type="ECO:0000313" key="5">
    <source>
        <dbReference type="Proteomes" id="UP001140510"/>
    </source>
</evidence>
<comment type="similarity">
    <text evidence="2">Belongs to the ELP6 family.</text>
</comment>
<keyword evidence="5" id="KW-1185">Reference proteome</keyword>
<protein>
    <recommendedName>
        <fullName evidence="6">Elongator complex protein 6</fullName>
    </recommendedName>
</protein>
<dbReference type="Gene3D" id="3.40.50.300">
    <property type="entry name" value="P-loop containing nucleotide triphosphate hydrolases"/>
    <property type="match status" value="1"/>
</dbReference>
<dbReference type="PANTHER" id="PTHR16184">
    <property type="entry name" value="ELONGATOR COMPLEX PROTEIN 6"/>
    <property type="match status" value="1"/>
</dbReference>
<comment type="caution">
    <text evidence="4">The sequence shown here is derived from an EMBL/GenBank/DDBJ whole genome shotgun (WGS) entry which is preliminary data.</text>
</comment>
<dbReference type="Proteomes" id="UP001140510">
    <property type="component" value="Unassembled WGS sequence"/>
</dbReference>
<comment type="pathway">
    <text evidence="1">tRNA modification; 5-methoxycarbonylmethyl-2-thiouridine-tRNA biosynthesis.</text>
</comment>
<evidence type="ECO:0000256" key="1">
    <source>
        <dbReference type="ARBA" id="ARBA00005043"/>
    </source>
</evidence>
<evidence type="ECO:0000256" key="2">
    <source>
        <dbReference type="ARBA" id="ARBA00008837"/>
    </source>
</evidence>
<dbReference type="InterPro" id="IPR027417">
    <property type="entry name" value="P-loop_NTPase"/>
</dbReference>
<proteinExistence type="inferred from homology"/>
<dbReference type="AlphaFoldDB" id="A0A9W8ZQQ9"/>
<evidence type="ECO:0008006" key="6">
    <source>
        <dbReference type="Google" id="ProtNLM"/>
    </source>
</evidence>
<sequence length="367" mass="39660">MNSSTRIPPLLQPYVQLPRDDSLLLLTSTLGASANWLLIRFLCNALSNPQDGGVEGHNVVLVSWMRDYDFWRQEARKGGGLDLERLKREKRFAFVDGLSELVMGEGKTQKPARQMPSMPPRPQQPQTGFHPARLTQVIDKPQGTGNILPVRGPPGRTVPGRGPPAPAQPTSPATTVITPSQPSASSQTPGHFTLTSLDLAHLKTTLTAAITSLSTPTNTRKTLLVFDTPDAYLALSSTAPSTFVSLLLQLHAKPSMSHILTHIHADTPLISPSAPAQPLEISQVNLLTKLAHMSTRVIGTRVLDTGVARDVSGVVRVTEQRTGWQDLGLEEEGNLKEGDAEKGKEFLYQVKGDGSVKVFERGAGSES</sequence>
<feature type="compositionally biased region" description="Low complexity" evidence="3">
    <location>
        <begin position="149"/>
        <end position="160"/>
    </location>
</feature>
<reference evidence="4" key="1">
    <citation type="submission" date="2022-10" db="EMBL/GenBank/DDBJ databases">
        <title>Tapping the CABI collections for fungal endophytes: first genome assemblies for Collariella, Neodidymelliopsis, Ascochyta clinopodiicola, Didymella pomorum, Didymosphaeria variabile, Neocosmospora piperis and Neocucurbitaria cava.</title>
        <authorList>
            <person name="Hill R."/>
        </authorList>
    </citation>
    <scope>NUCLEOTIDE SEQUENCE</scope>
    <source>
        <strain evidence="4">IMI 355091</strain>
    </source>
</reference>
<accession>A0A9W8ZQQ9</accession>
<evidence type="ECO:0000313" key="4">
    <source>
        <dbReference type="EMBL" id="KAJ4413225.1"/>
    </source>
</evidence>
<dbReference type="GO" id="GO:0033588">
    <property type="term" value="C:elongator holoenzyme complex"/>
    <property type="evidence" value="ECO:0007669"/>
    <property type="project" value="InterPro"/>
</dbReference>
<dbReference type="OrthoDB" id="9995306at2759"/>
<dbReference type="GO" id="GO:0002098">
    <property type="term" value="P:tRNA wobble uridine modification"/>
    <property type="evidence" value="ECO:0007669"/>
    <property type="project" value="InterPro"/>
</dbReference>
<feature type="region of interest" description="Disordered" evidence="3">
    <location>
        <begin position="106"/>
        <end position="127"/>
    </location>
</feature>
<dbReference type="InterPro" id="IPR018627">
    <property type="entry name" value="ELP6"/>
</dbReference>
<evidence type="ECO:0000256" key="3">
    <source>
        <dbReference type="SAM" id="MobiDB-lite"/>
    </source>
</evidence>
<gene>
    <name evidence="4" type="ORF">N0V91_000199</name>
</gene>
<name>A0A9W8ZQQ9_9PLEO</name>
<feature type="compositionally biased region" description="Low complexity" evidence="3">
    <location>
        <begin position="170"/>
        <end position="189"/>
    </location>
</feature>
<dbReference type="EMBL" id="JAPEVA010000001">
    <property type="protein sequence ID" value="KAJ4413225.1"/>
    <property type="molecule type" value="Genomic_DNA"/>
</dbReference>